<name>A0A0V1DRH9_TRIPS</name>
<dbReference type="AlphaFoldDB" id="A0A0V1DRH9"/>
<protein>
    <submittedName>
        <fullName evidence="1">Uncharacterized protein</fullName>
    </submittedName>
</protein>
<dbReference type="Proteomes" id="UP000054632">
    <property type="component" value="Unassembled WGS sequence"/>
</dbReference>
<evidence type="ECO:0000313" key="1">
    <source>
        <dbReference type="EMBL" id="KRY64017.1"/>
    </source>
</evidence>
<dbReference type="EMBL" id="JYDR01000709">
    <property type="protein sequence ID" value="KRY64017.1"/>
    <property type="molecule type" value="Genomic_DNA"/>
</dbReference>
<organism evidence="1 2">
    <name type="scientific">Trichinella pseudospiralis</name>
    <name type="common">Parasitic roundworm</name>
    <dbReference type="NCBI Taxonomy" id="6337"/>
    <lineage>
        <taxon>Eukaryota</taxon>
        <taxon>Metazoa</taxon>
        <taxon>Ecdysozoa</taxon>
        <taxon>Nematoda</taxon>
        <taxon>Enoplea</taxon>
        <taxon>Dorylaimia</taxon>
        <taxon>Trichinellida</taxon>
        <taxon>Trichinellidae</taxon>
        <taxon>Trichinella</taxon>
    </lineage>
</organism>
<reference evidence="1 2" key="1">
    <citation type="submission" date="2015-01" db="EMBL/GenBank/DDBJ databases">
        <title>Evolution of Trichinella species and genotypes.</title>
        <authorList>
            <person name="Korhonen P.K."/>
            <person name="Edoardo P."/>
            <person name="Giuseppe L.R."/>
            <person name="Gasser R.B."/>
        </authorList>
    </citation>
    <scope>NUCLEOTIDE SEQUENCE [LARGE SCALE GENOMIC DNA]</scope>
    <source>
        <strain evidence="1">ISS13</strain>
    </source>
</reference>
<proteinExistence type="predicted"/>
<comment type="caution">
    <text evidence="1">The sequence shown here is derived from an EMBL/GenBank/DDBJ whole genome shotgun (WGS) entry which is preliminary data.</text>
</comment>
<sequence length="45" mass="4956">MALLPQQTGKVVGGKRIVPKQAKHLHCVQYSTAQLLAENATRQNK</sequence>
<gene>
    <name evidence="1" type="ORF">T4A_3392</name>
</gene>
<accession>A0A0V1DRH9</accession>
<evidence type="ECO:0000313" key="2">
    <source>
        <dbReference type="Proteomes" id="UP000054632"/>
    </source>
</evidence>